<keyword evidence="1" id="KW-0732">Signal</keyword>
<dbReference type="AlphaFoldDB" id="A0AAV7DRT6"/>
<comment type="caution">
    <text evidence="2">The sequence shown here is derived from an EMBL/GenBank/DDBJ whole genome shotgun (WGS) entry which is preliminary data.</text>
</comment>
<proteinExistence type="predicted"/>
<protein>
    <submittedName>
        <fullName evidence="2">Uncharacterized protein</fullName>
    </submittedName>
</protein>
<sequence>MGSLPVRSTSFYFFLLLLLVSSKFDVVAVEGASQRGATQIDRVGNGGEEETYSVDMNAGRHADEHQRTWQEQRLFNASEHEVPSGPNPISNRTVIDGMPCIDRLDDWGAFLIKKGLWGICSQRQKGHNVMLHFKK</sequence>
<evidence type="ECO:0000256" key="1">
    <source>
        <dbReference type="SAM" id="SignalP"/>
    </source>
</evidence>
<accession>A0AAV7DRT6</accession>
<keyword evidence="3" id="KW-1185">Reference proteome</keyword>
<dbReference type="Proteomes" id="UP000825729">
    <property type="component" value="Unassembled WGS sequence"/>
</dbReference>
<name>A0AAV7DRT6_ARIFI</name>
<feature type="signal peptide" evidence="1">
    <location>
        <begin position="1"/>
        <end position="22"/>
    </location>
</feature>
<gene>
    <name evidence="2" type="ORF">H6P81_019470</name>
</gene>
<dbReference type="EMBL" id="JAINDJ010000008">
    <property type="protein sequence ID" value="KAG9439305.1"/>
    <property type="molecule type" value="Genomic_DNA"/>
</dbReference>
<feature type="chain" id="PRO_5043585921" evidence="1">
    <location>
        <begin position="23"/>
        <end position="135"/>
    </location>
</feature>
<evidence type="ECO:0000313" key="3">
    <source>
        <dbReference type="Proteomes" id="UP000825729"/>
    </source>
</evidence>
<organism evidence="2 3">
    <name type="scientific">Aristolochia fimbriata</name>
    <name type="common">White veined hardy Dutchman's pipe vine</name>
    <dbReference type="NCBI Taxonomy" id="158543"/>
    <lineage>
        <taxon>Eukaryota</taxon>
        <taxon>Viridiplantae</taxon>
        <taxon>Streptophyta</taxon>
        <taxon>Embryophyta</taxon>
        <taxon>Tracheophyta</taxon>
        <taxon>Spermatophyta</taxon>
        <taxon>Magnoliopsida</taxon>
        <taxon>Magnoliidae</taxon>
        <taxon>Piperales</taxon>
        <taxon>Aristolochiaceae</taxon>
        <taxon>Aristolochia</taxon>
    </lineage>
</organism>
<reference evidence="2 3" key="1">
    <citation type="submission" date="2021-07" db="EMBL/GenBank/DDBJ databases">
        <title>The Aristolochia fimbriata genome: insights into angiosperm evolution, floral development and chemical biosynthesis.</title>
        <authorList>
            <person name="Jiao Y."/>
        </authorList>
    </citation>
    <scope>NUCLEOTIDE SEQUENCE [LARGE SCALE GENOMIC DNA]</scope>
    <source>
        <strain evidence="2">IBCAS-2021</strain>
        <tissue evidence="2">Leaf</tissue>
    </source>
</reference>
<evidence type="ECO:0000313" key="2">
    <source>
        <dbReference type="EMBL" id="KAG9439305.1"/>
    </source>
</evidence>